<reference evidence="2" key="1">
    <citation type="submission" date="2021-01" db="EMBL/GenBank/DDBJ databases">
        <authorList>
            <person name="Corre E."/>
            <person name="Pelletier E."/>
            <person name="Niang G."/>
            <person name="Scheremetjew M."/>
            <person name="Finn R."/>
            <person name="Kale V."/>
            <person name="Holt S."/>
            <person name="Cochrane G."/>
            <person name="Meng A."/>
            <person name="Brown T."/>
            <person name="Cohen L."/>
        </authorList>
    </citation>
    <scope>NUCLEOTIDE SEQUENCE</scope>
    <source>
        <strain evidence="2">S3</strain>
    </source>
</reference>
<sequence>MMSRGNNSGAHQLYMGDALNRNFSKKLKINSSRFKFSGTKSEYGVPVGSSGLLDKANNSAQKKSGDPSKNNLHYSALRAKGRLSGATPLAVGGGKSCKTYLSSMSNISVGTFFKMANMREVGNPQGSLLLQAYKMEAQRINAAENETMKDVNLSHLQHSITMAANKEDVKPKKMFGVTD</sequence>
<organism evidence="2">
    <name type="scientific">Strombidium inclinatum</name>
    <dbReference type="NCBI Taxonomy" id="197538"/>
    <lineage>
        <taxon>Eukaryota</taxon>
        <taxon>Sar</taxon>
        <taxon>Alveolata</taxon>
        <taxon>Ciliophora</taxon>
        <taxon>Intramacronucleata</taxon>
        <taxon>Spirotrichea</taxon>
        <taxon>Oligotrichia</taxon>
        <taxon>Strombidiidae</taxon>
        <taxon>Strombidium</taxon>
    </lineage>
</organism>
<evidence type="ECO:0000256" key="1">
    <source>
        <dbReference type="SAM" id="MobiDB-lite"/>
    </source>
</evidence>
<evidence type="ECO:0000313" key="2">
    <source>
        <dbReference type="EMBL" id="CAE0330971.1"/>
    </source>
</evidence>
<dbReference type="EMBL" id="HBIH01028826">
    <property type="protein sequence ID" value="CAE0330971.1"/>
    <property type="molecule type" value="Transcribed_RNA"/>
</dbReference>
<feature type="region of interest" description="Disordered" evidence="1">
    <location>
        <begin position="52"/>
        <end position="71"/>
    </location>
</feature>
<gene>
    <name evidence="2" type="ORF">SINC0208_LOCUS11604</name>
</gene>
<protein>
    <submittedName>
        <fullName evidence="2">Uncharacterized protein</fullName>
    </submittedName>
</protein>
<dbReference type="AlphaFoldDB" id="A0A7S3N0N4"/>
<feature type="compositionally biased region" description="Polar residues" evidence="1">
    <location>
        <begin position="56"/>
        <end position="71"/>
    </location>
</feature>
<name>A0A7S3N0N4_9SPIT</name>
<proteinExistence type="predicted"/>
<accession>A0A7S3N0N4</accession>